<sequence length="114" mass="12798">MNCFVLDASAFIHGRDLRIFSGILYTTREVAEELKDPRAQAVLDILHIEVVEVDEKRIRDIVKKFSHLSRADASLIVLALEKGCVLVTDDSGLATVAKKLGIKVEGVFYRRSQR</sequence>
<dbReference type="EMBL" id="CP000504">
    <property type="protein sequence ID" value="ABL87913.1"/>
    <property type="molecule type" value="Genomic_DNA"/>
</dbReference>
<dbReference type="STRING" id="384616.Pisl_0736"/>
<dbReference type="PANTHER" id="PTHR39550:SF1">
    <property type="entry name" value="SLL0658 PROTEIN"/>
    <property type="match status" value="1"/>
</dbReference>
<dbReference type="Gene3D" id="3.40.50.1010">
    <property type="entry name" value="5'-nuclease"/>
    <property type="match status" value="1"/>
</dbReference>
<feature type="domain" description="PIN" evidence="1">
    <location>
        <begin position="2"/>
        <end position="95"/>
    </location>
</feature>
<dbReference type="InterPro" id="IPR021799">
    <property type="entry name" value="PIN-like_prokaryotic"/>
</dbReference>
<dbReference type="SMART" id="SM00670">
    <property type="entry name" value="PINc"/>
    <property type="match status" value="1"/>
</dbReference>
<dbReference type="AlphaFoldDB" id="A1RSI1"/>
<dbReference type="KEGG" id="pis:Pisl_0736"/>
<dbReference type="Pfam" id="PF11848">
    <property type="entry name" value="DUF3368"/>
    <property type="match status" value="1"/>
</dbReference>
<dbReference type="InterPro" id="IPR033411">
    <property type="entry name" value="Ribonuclease_PIN"/>
</dbReference>
<dbReference type="HOGENOM" id="CLU_163114_0_0_2"/>
<dbReference type="CDD" id="cd09876">
    <property type="entry name" value="PIN_Nob1-like"/>
    <property type="match status" value="1"/>
</dbReference>
<dbReference type="PANTHER" id="PTHR39550">
    <property type="entry name" value="SLL0658 PROTEIN"/>
    <property type="match status" value="1"/>
</dbReference>
<dbReference type="eggNOG" id="arCOG00721">
    <property type="taxonomic scope" value="Archaea"/>
</dbReference>
<proteinExistence type="predicted"/>
<reference evidence="2" key="1">
    <citation type="submission" date="2006-12" db="EMBL/GenBank/DDBJ databases">
        <title>Complete sequence of Pyrobaculum islandicum DSM 4184.</title>
        <authorList>
            <person name="Copeland A."/>
            <person name="Lucas S."/>
            <person name="Lapidus A."/>
            <person name="Barry K."/>
            <person name="Detter J.C."/>
            <person name="Glavina del Rio T."/>
            <person name="Dalin E."/>
            <person name="Tice H."/>
            <person name="Pitluck S."/>
            <person name="Meincke L."/>
            <person name="Brettin T."/>
            <person name="Bruce D."/>
            <person name="Han C."/>
            <person name="Tapia R."/>
            <person name="Gilna P."/>
            <person name="Schmutz J."/>
            <person name="Larimer F."/>
            <person name="Land M."/>
            <person name="Hauser L."/>
            <person name="Kyrpides N."/>
            <person name="Mikhailova N."/>
            <person name="Cozen A.E."/>
            <person name="Fitz-Gibbon S.T."/>
            <person name="House C.H."/>
            <person name="Saltikov C."/>
            <person name="Lowe T."/>
            <person name="Richardson P."/>
        </authorList>
    </citation>
    <scope>NUCLEOTIDE SEQUENCE [LARGE SCALE GENOMIC DNA]</scope>
    <source>
        <strain evidence="2">DSM 4184</strain>
    </source>
</reference>
<evidence type="ECO:0000259" key="1">
    <source>
        <dbReference type="SMART" id="SM00670"/>
    </source>
</evidence>
<dbReference type="Proteomes" id="UP000002595">
    <property type="component" value="Chromosome"/>
</dbReference>
<dbReference type="InterPro" id="IPR029060">
    <property type="entry name" value="PIN-like_dom_sf"/>
</dbReference>
<evidence type="ECO:0000313" key="3">
    <source>
        <dbReference type="Proteomes" id="UP000002595"/>
    </source>
</evidence>
<dbReference type="OrthoDB" id="27944at2157"/>
<organism evidence="2 3">
    <name type="scientific">Pyrobaculum islandicum (strain DSM 4184 / JCM 9189 / GEO3)</name>
    <dbReference type="NCBI Taxonomy" id="384616"/>
    <lineage>
        <taxon>Archaea</taxon>
        <taxon>Thermoproteota</taxon>
        <taxon>Thermoprotei</taxon>
        <taxon>Thermoproteales</taxon>
        <taxon>Thermoproteaceae</taxon>
        <taxon>Pyrobaculum</taxon>
    </lineage>
</organism>
<protein>
    <submittedName>
        <fullName evidence="2">PilT protein domain protein</fullName>
    </submittedName>
</protein>
<dbReference type="InterPro" id="IPR002716">
    <property type="entry name" value="PIN_dom"/>
</dbReference>
<name>A1RSI1_PYRIL</name>
<gene>
    <name evidence="2" type="ordered locus">Pisl_0736</name>
</gene>
<dbReference type="RefSeq" id="WP_011762489.1">
    <property type="nucleotide sequence ID" value="NC_008701.1"/>
</dbReference>
<evidence type="ECO:0000313" key="2">
    <source>
        <dbReference type="EMBL" id="ABL87913.1"/>
    </source>
</evidence>
<keyword evidence="3" id="KW-1185">Reference proteome</keyword>
<accession>A1RSI1</accession>
<dbReference type="GeneID" id="4616715"/>
<dbReference type="SUPFAM" id="SSF88723">
    <property type="entry name" value="PIN domain-like"/>
    <property type="match status" value="1"/>
</dbReference>